<evidence type="ECO:0000313" key="16">
    <source>
        <dbReference type="Proteomes" id="UP000092649"/>
    </source>
</evidence>
<keyword evidence="16" id="KW-1185">Reference proteome</keyword>
<dbReference type="HAMAP" id="MF_00233">
    <property type="entry name" value="LolB"/>
    <property type="match status" value="1"/>
</dbReference>
<evidence type="ECO:0000256" key="8">
    <source>
        <dbReference type="ARBA" id="ARBA00023136"/>
    </source>
</evidence>
<comment type="function">
    <text evidence="13">Plays a critical role in the incorporation of lipoproteins in the outer membrane after they are released by the LolA protein.</text>
</comment>
<keyword evidence="11 13" id="KW-0998">Cell outer membrane</keyword>
<dbReference type="EMBL" id="JTJL01000081">
    <property type="protein sequence ID" value="OBW90799.1"/>
    <property type="molecule type" value="Genomic_DNA"/>
</dbReference>
<keyword evidence="6 13" id="KW-0732">Signal</keyword>
<comment type="subcellular location">
    <subcellularLocation>
        <location evidence="1 13">Cell outer membrane</location>
        <topology evidence="1 13">Lipid-anchor</topology>
    </subcellularLocation>
</comment>
<evidence type="ECO:0000256" key="2">
    <source>
        <dbReference type="ARBA" id="ARBA00009696"/>
    </source>
</evidence>
<evidence type="ECO:0000256" key="4">
    <source>
        <dbReference type="ARBA" id="ARBA00016202"/>
    </source>
</evidence>
<evidence type="ECO:0000256" key="1">
    <source>
        <dbReference type="ARBA" id="ARBA00004459"/>
    </source>
</evidence>
<protein>
    <recommendedName>
        <fullName evidence="4 13">Outer-membrane lipoprotein LolB</fullName>
    </recommendedName>
</protein>
<evidence type="ECO:0000313" key="15">
    <source>
        <dbReference type="EMBL" id="OBW90799.1"/>
    </source>
</evidence>
<keyword evidence="9 13" id="KW-0564">Palmitate</keyword>
<evidence type="ECO:0000256" key="12">
    <source>
        <dbReference type="ARBA" id="ARBA00023288"/>
    </source>
</evidence>
<evidence type="ECO:0000256" key="14">
    <source>
        <dbReference type="SAM" id="SignalP"/>
    </source>
</evidence>
<reference evidence="15 16" key="1">
    <citation type="submission" date="2014-11" db="EMBL/GenBank/DDBJ databases">
        <title>Pan-genome of Gallibacterium spp.</title>
        <authorList>
            <person name="Kudirkiene E."/>
            <person name="Bojesen A.M."/>
        </authorList>
    </citation>
    <scope>NUCLEOTIDE SEQUENCE [LARGE SCALE GENOMIC DNA]</scope>
    <source>
        <strain evidence="15 16">F150</strain>
    </source>
</reference>
<gene>
    <name evidence="13" type="primary">lolB</name>
    <name evidence="15" type="ORF">QS62_11560</name>
</gene>
<dbReference type="AlphaFoldDB" id="A0A1A7NP11"/>
<dbReference type="GO" id="GO:0044874">
    <property type="term" value="P:lipoprotein localization to outer membrane"/>
    <property type="evidence" value="ECO:0007669"/>
    <property type="project" value="UniProtKB-UniRule"/>
</dbReference>
<dbReference type="NCBIfam" id="TIGR00548">
    <property type="entry name" value="lolB"/>
    <property type="match status" value="1"/>
</dbReference>
<dbReference type="Proteomes" id="UP000092649">
    <property type="component" value="Unassembled WGS sequence"/>
</dbReference>
<evidence type="ECO:0000256" key="3">
    <source>
        <dbReference type="ARBA" id="ARBA00011245"/>
    </source>
</evidence>
<evidence type="ECO:0000256" key="9">
    <source>
        <dbReference type="ARBA" id="ARBA00023139"/>
    </source>
</evidence>
<dbReference type="PROSITE" id="PS51257">
    <property type="entry name" value="PROKAR_LIPOPROTEIN"/>
    <property type="match status" value="1"/>
</dbReference>
<feature type="signal peptide" evidence="14">
    <location>
        <begin position="1"/>
        <end position="25"/>
    </location>
</feature>
<dbReference type="CDD" id="cd16326">
    <property type="entry name" value="LolB"/>
    <property type="match status" value="1"/>
</dbReference>
<keyword evidence="7 13" id="KW-0653">Protein transport</keyword>
<feature type="chain" id="PRO_5008875628" description="Outer-membrane lipoprotein LolB" evidence="14">
    <location>
        <begin position="26"/>
        <end position="209"/>
    </location>
</feature>
<dbReference type="Pfam" id="PF03550">
    <property type="entry name" value="LolB"/>
    <property type="match status" value="1"/>
</dbReference>
<dbReference type="GO" id="GO:0015031">
    <property type="term" value="P:protein transport"/>
    <property type="evidence" value="ECO:0007669"/>
    <property type="project" value="UniProtKB-KW"/>
</dbReference>
<keyword evidence="10 13" id="KW-0143">Chaperone</keyword>
<dbReference type="PATRIC" id="fig|505341.3.peg.2310"/>
<dbReference type="OrthoDB" id="9797618at2"/>
<proteinExistence type="inferred from homology"/>
<evidence type="ECO:0000256" key="11">
    <source>
        <dbReference type="ARBA" id="ARBA00023237"/>
    </source>
</evidence>
<dbReference type="SUPFAM" id="SSF89392">
    <property type="entry name" value="Prokaryotic lipoproteins and lipoprotein localization factors"/>
    <property type="match status" value="1"/>
</dbReference>
<evidence type="ECO:0000256" key="5">
    <source>
        <dbReference type="ARBA" id="ARBA00022448"/>
    </source>
</evidence>
<dbReference type="GO" id="GO:0009279">
    <property type="term" value="C:cell outer membrane"/>
    <property type="evidence" value="ECO:0007669"/>
    <property type="project" value="UniProtKB-SubCell"/>
</dbReference>
<keyword evidence="5 13" id="KW-0813">Transport</keyword>
<dbReference type="RefSeq" id="WP_066110338.1">
    <property type="nucleotide sequence ID" value="NZ_JTJL01000081.1"/>
</dbReference>
<evidence type="ECO:0000256" key="13">
    <source>
        <dbReference type="HAMAP-Rule" id="MF_00233"/>
    </source>
</evidence>
<evidence type="ECO:0000256" key="10">
    <source>
        <dbReference type="ARBA" id="ARBA00023186"/>
    </source>
</evidence>
<dbReference type="InterPro" id="IPR029046">
    <property type="entry name" value="LolA/LolB/LppX"/>
</dbReference>
<evidence type="ECO:0000256" key="6">
    <source>
        <dbReference type="ARBA" id="ARBA00022729"/>
    </source>
</evidence>
<dbReference type="InterPro" id="IPR004565">
    <property type="entry name" value="OM_lipoprot_LolB"/>
</dbReference>
<comment type="caution">
    <text evidence="15">The sequence shown here is derived from an EMBL/GenBank/DDBJ whole genome shotgun (WGS) entry which is preliminary data.</text>
</comment>
<keyword evidence="12 13" id="KW-0449">Lipoprotein</keyword>
<evidence type="ECO:0000256" key="7">
    <source>
        <dbReference type="ARBA" id="ARBA00022927"/>
    </source>
</evidence>
<comment type="subunit">
    <text evidence="3 13">Monomer.</text>
</comment>
<organism evidence="15 16">
    <name type="scientific">Gallibacterium salpingitidis</name>
    <dbReference type="NCBI Taxonomy" id="505341"/>
    <lineage>
        <taxon>Bacteria</taxon>
        <taxon>Pseudomonadati</taxon>
        <taxon>Pseudomonadota</taxon>
        <taxon>Gammaproteobacteria</taxon>
        <taxon>Pasteurellales</taxon>
        <taxon>Pasteurellaceae</taxon>
        <taxon>Gallibacterium</taxon>
    </lineage>
</organism>
<accession>A0A1A7NP11</accession>
<name>A0A1A7NP11_9PAST</name>
<keyword evidence="8 13" id="KW-0472">Membrane</keyword>
<comment type="similarity">
    <text evidence="2 13">Belongs to the LolB family.</text>
</comment>
<sequence length="209" mass="23971">MLNKSTFRITLLSALALLFVGCATQEQFTPPEAALPHNSPIWQQHQQAVNAINHYAAEGQLGYIGDNKRFSSSFAWQYLGQEQYRLHFSSLLSSSTLTIEKSPVTTVIYDNKGNYYAARDVHQLLQDVIGFDFPVEQFPNWIKGLPGNTENYVIDQQGLLSHFNYQWQGDNWQAKYINYNQTVSPKLPENLLISGPNKKLKIQIKQWKF</sequence>
<dbReference type="Gene3D" id="2.50.20.10">
    <property type="entry name" value="Lipoprotein localisation LolA/LolB/LppX"/>
    <property type="match status" value="1"/>
</dbReference>